<dbReference type="Proteomes" id="UP000283627">
    <property type="component" value="Unassembled WGS sequence"/>
</dbReference>
<comment type="caution">
    <text evidence="1">The sequence shown here is derived from an EMBL/GenBank/DDBJ whole genome shotgun (WGS) entry which is preliminary data.</text>
</comment>
<evidence type="ECO:0000313" key="2">
    <source>
        <dbReference type="Proteomes" id="UP000283627"/>
    </source>
</evidence>
<dbReference type="AlphaFoldDB" id="A0A423KLH5"/>
<protein>
    <submittedName>
        <fullName evidence="1">Uncharacterized protein</fullName>
    </submittedName>
</protein>
<reference evidence="1 2" key="1">
    <citation type="submission" date="2016-10" db="EMBL/GenBank/DDBJ databases">
        <title>Comparative genome analysis of multiple Pseudomonas spp. focuses on biocontrol and plant growth promoting traits.</title>
        <authorList>
            <person name="Tao X.-Y."/>
            <person name="Taylor C.G."/>
        </authorList>
    </citation>
    <scope>NUCLEOTIDE SEQUENCE [LARGE SCALE GENOMIC DNA]</scope>
    <source>
        <strain evidence="1 2">39A2</strain>
    </source>
</reference>
<proteinExistence type="predicted"/>
<gene>
    <name evidence="1" type="ORF">BK665_10425</name>
</gene>
<sequence length="110" mass="11761">MIQMPIIGSSMTGLHPLPLKNFKGVESRTQILLKRQPEIAIAGLLLRTQGVLAAYGNHPDIAAGMASASNDWASNTDSSVTGSGNHWTYITSTVGHVCMNGRVIGFIFCF</sequence>
<evidence type="ECO:0000313" key="1">
    <source>
        <dbReference type="EMBL" id="RON54733.1"/>
    </source>
</evidence>
<accession>A0A423KLH5</accession>
<name>A0A423KLH5_9PSED</name>
<dbReference type="EMBL" id="MOBP01000006">
    <property type="protein sequence ID" value="RON54733.1"/>
    <property type="molecule type" value="Genomic_DNA"/>
</dbReference>
<organism evidence="1 2">
    <name type="scientific">Pseudomonas frederiksbergensis</name>
    <dbReference type="NCBI Taxonomy" id="104087"/>
    <lineage>
        <taxon>Bacteria</taxon>
        <taxon>Pseudomonadati</taxon>
        <taxon>Pseudomonadota</taxon>
        <taxon>Gammaproteobacteria</taxon>
        <taxon>Pseudomonadales</taxon>
        <taxon>Pseudomonadaceae</taxon>
        <taxon>Pseudomonas</taxon>
    </lineage>
</organism>